<protein>
    <submittedName>
        <fullName evidence="2">Uncharacterized protein</fullName>
    </submittedName>
</protein>
<name>A0A7C9DBT7_OPUST</name>
<organism evidence="2">
    <name type="scientific">Opuntia streptacantha</name>
    <name type="common">Prickly pear cactus</name>
    <name type="synonym">Opuntia cardona</name>
    <dbReference type="NCBI Taxonomy" id="393608"/>
    <lineage>
        <taxon>Eukaryota</taxon>
        <taxon>Viridiplantae</taxon>
        <taxon>Streptophyta</taxon>
        <taxon>Embryophyta</taxon>
        <taxon>Tracheophyta</taxon>
        <taxon>Spermatophyta</taxon>
        <taxon>Magnoliopsida</taxon>
        <taxon>eudicotyledons</taxon>
        <taxon>Gunneridae</taxon>
        <taxon>Pentapetalae</taxon>
        <taxon>Caryophyllales</taxon>
        <taxon>Cactineae</taxon>
        <taxon>Cactaceae</taxon>
        <taxon>Opuntioideae</taxon>
        <taxon>Opuntia</taxon>
    </lineage>
</organism>
<proteinExistence type="predicted"/>
<feature type="region of interest" description="Disordered" evidence="1">
    <location>
        <begin position="41"/>
        <end position="78"/>
    </location>
</feature>
<reference evidence="2" key="2">
    <citation type="submission" date="2020-07" db="EMBL/GenBank/DDBJ databases">
        <authorList>
            <person name="Vera ALvarez R."/>
            <person name="Arias-Moreno D.M."/>
            <person name="Jimenez-Jacinto V."/>
            <person name="Jimenez-Bremont J.F."/>
            <person name="Swaminathan K."/>
            <person name="Moose S.P."/>
            <person name="Guerrero-Gonzalez M.L."/>
            <person name="Marino-Ramirez L."/>
            <person name="Landsman D."/>
            <person name="Rodriguez-Kessler M."/>
            <person name="Delgado-Sanchez P."/>
        </authorList>
    </citation>
    <scope>NUCLEOTIDE SEQUENCE</scope>
    <source>
        <tissue evidence="2">Cladode</tissue>
    </source>
</reference>
<evidence type="ECO:0000256" key="1">
    <source>
        <dbReference type="SAM" id="MobiDB-lite"/>
    </source>
</evidence>
<dbReference type="AlphaFoldDB" id="A0A7C9DBT7"/>
<accession>A0A7C9DBT7</accession>
<reference evidence="2" key="1">
    <citation type="journal article" date="2013" name="J. Plant Res.">
        <title>Effect of fungi and light on seed germination of three Opuntia species from semiarid lands of central Mexico.</title>
        <authorList>
            <person name="Delgado-Sanchez P."/>
            <person name="Jimenez-Bremont J.F."/>
            <person name="Guerrero-Gonzalez Mde L."/>
            <person name="Flores J."/>
        </authorList>
    </citation>
    <scope>NUCLEOTIDE SEQUENCE</scope>
    <source>
        <tissue evidence="2">Cladode</tissue>
    </source>
</reference>
<evidence type="ECO:0000313" key="2">
    <source>
        <dbReference type="EMBL" id="MBA4635264.1"/>
    </source>
</evidence>
<feature type="compositionally biased region" description="Low complexity" evidence="1">
    <location>
        <begin position="50"/>
        <end position="60"/>
    </location>
</feature>
<sequence>MLFILCKFKKKKKKKISKISVFLSTLFVASLPLSTITSVYNKGKSGPLFSRSSKSPTQSKSPEKPQLSSSDRRRFTGKPLASRKIDQIWRNTIVLLGFDERELMRLING</sequence>
<dbReference type="EMBL" id="GISG01094478">
    <property type="protein sequence ID" value="MBA4635264.1"/>
    <property type="molecule type" value="Transcribed_RNA"/>
</dbReference>